<feature type="region of interest" description="Disordered" evidence="1">
    <location>
        <begin position="18"/>
        <end position="69"/>
    </location>
</feature>
<feature type="compositionally biased region" description="Pro residues" evidence="1">
    <location>
        <begin position="60"/>
        <end position="69"/>
    </location>
</feature>
<dbReference type="AlphaFoldDB" id="L5LMM6"/>
<evidence type="ECO:0000256" key="1">
    <source>
        <dbReference type="SAM" id="MobiDB-lite"/>
    </source>
</evidence>
<evidence type="ECO:0000313" key="3">
    <source>
        <dbReference type="Proteomes" id="UP000010556"/>
    </source>
</evidence>
<dbReference type="Proteomes" id="UP000010556">
    <property type="component" value="Unassembled WGS sequence"/>
</dbReference>
<accession>L5LMM6</accession>
<keyword evidence="3" id="KW-1185">Reference proteome</keyword>
<feature type="compositionally biased region" description="Polar residues" evidence="1">
    <location>
        <begin position="22"/>
        <end position="32"/>
    </location>
</feature>
<gene>
    <name evidence="2" type="ORF">MDA_GLEAN10023608</name>
</gene>
<proteinExistence type="predicted"/>
<organism evidence="2 3">
    <name type="scientific">Myotis davidii</name>
    <name type="common">David's myotis</name>
    <dbReference type="NCBI Taxonomy" id="225400"/>
    <lineage>
        <taxon>Eukaryota</taxon>
        <taxon>Metazoa</taxon>
        <taxon>Chordata</taxon>
        <taxon>Craniata</taxon>
        <taxon>Vertebrata</taxon>
        <taxon>Euteleostomi</taxon>
        <taxon>Mammalia</taxon>
        <taxon>Eutheria</taxon>
        <taxon>Laurasiatheria</taxon>
        <taxon>Chiroptera</taxon>
        <taxon>Yangochiroptera</taxon>
        <taxon>Vespertilionidae</taxon>
        <taxon>Myotis</taxon>
    </lineage>
</organism>
<protein>
    <submittedName>
        <fullName evidence="2">Uncharacterized protein</fullName>
    </submittedName>
</protein>
<name>L5LMM6_MYODS</name>
<reference evidence="3" key="1">
    <citation type="journal article" date="2013" name="Science">
        <title>Comparative analysis of bat genomes provides insight into the evolution of flight and immunity.</title>
        <authorList>
            <person name="Zhang G."/>
            <person name="Cowled C."/>
            <person name="Shi Z."/>
            <person name="Huang Z."/>
            <person name="Bishop-Lilly K.A."/>
            <person name="Fang X."/>
            <person name="Wynne J.W."/>
            <person name="Xiong Z."/>
            <person name="Baker M.L."/>
            <person name="Zhao W."/>
            <person name="Tachedjian M."/>
            <person name="Zhu Y."/>
            <person name="Zhou P."/>
            <person name="Jiang X."/>
            <person name="Ng J."/>
            <person name="Yang L."/>
            <person name="Wu L."/>
            <person name="Xiao J."/>
            <person name="Feng Y."/>
            <person name="Chen Y."/>
            <person name="Sun X."/>
            <person name="Zhang Y."/>
            <person name="Marsh G.A."/>
            <person name="Crameri G."/>
            <person name="Broder C.C."/>
            <person name="Frey K.G."/>
            <person name="Wang L.F."/>
            <person name="Wang J."/>
        </authorList>
    </citation>
    <scope>NUCLEOTIDE SEQUENCE [LARGE SCALE GENOMIC DNA]</scope>
</reference>
<sequence>MEEDTDRCTCDLTCHFKGSGSGDVTLTPTDRQPANKDTHTQSTLQRIPATPLPEAAGDTRPPPGAVSSH</sequence>
<dbReference type="EMBL" id="KB109900">
    <property type="protein sequence ID" value="ELK27694.1"/>
    <property type="molecule type" value="Genomic_DNA"/>
</dbReference>
<evidence type="ECO:0000313" key="2">
    <source>
        <dbReference type="EMBL" id="ELK27694.1"/>
    </source>
</evidence>